<gene>
    <name evidence="1" type="ORF">GLOTRDRAFT_134170</name>
</gene>
<dbReference type="Gene3D" id="1.20.1050.10">
    <property type="match status" value="1"/>
</dbReference>
<sequence length="194" mass="21865">MDTYRPEGCHRQASTDGKLPCYQELGLYDQTELKFLEVNAERKQSPHIDLIPMAVYTRLSFLFVHRVMVPTVVKHYQDEIKCLMGVLESAMSKQESLVEGKFDIVDIVSLHSPVTTFIQRIDEATRGMFGWNGIAACHYLPEGSYDSAKEASHAGATCRQESMGRRETSGTRIWILQVVAAAHQRIADTATQQE</sequence>
<evidence type="ECO:0000313" key="2">
    <source>
        <dbReference type="Proteomes" id="UP000030669"/>
    </source>
</evidence>
<dbReference type="EMBL" id="KB469329">
    <property type="protein sequence ID" value="EPQ50192.1"/>
    <property type="molecule type" value="Genomic_DNA"/>
</dbReference>
<dbReference type="RefSeq" id="XP_007871350.1">
    <property type="nucleotide sequence ID" value="XM_007873159.1"/>
</dbReference>
<accession>S7PS33</accession>
<organism evidence="1 2">
    <name type="scientific">Gloeophyllum trabeum (strain ATCC 11539 / FP-39264 / Madison 617)</name>
    <name type="common">Brown rot fungus</name>
    <dbReference type="NCBI Taxonomy" id="670483"/>
    <lineage>
        <taxon>Eukaryota</taxon>
        <taxon>Fungi</taxon>
        <taxon>Dikarya</taxon>
        <taxon>Basidiomycota</taxon>
        <taxon>Agaricomycotina</taxon>
        <taxon>Agaricomycetes</taxon>
        <taxon>Gloeophyllales</taxon>
        <taxon>Gloeophyllaceae</taxon>
        <taxon>Gloeophyllum</taxon>
    </lineage>
</organism>
<dbReference type="GeneID" id="19302944"/>
<proteinExistence type="predicted"/>
<dbReference type="AlphaFoldDB" id="S7PS33"/>
<protein>
    <submittedName>
        <fullName evidence="1">Uncharacterized protein</fullName>
    </submittedName>
</protein>
<reference evidence="1 2" key="1">
    <citation type="journal article" date="2012" name="Science">
        <title>The Paleozoic origin of enzymatic lignin decomposition reconstructed from 31 fungal genomes.</title>
        <authorList>
            <person name="Floudas D."/>
            <person name="Binder M."/>
            <person name="Riley R."/>
            <person name="Barry K."/>
            <person name="Blanchette R.A."/>
            <person name="Henrissat B."/>
            <person name="Martinez A.T."/>
            <person name="Otillar R."/>
            <person name="Spatafora J.W."/>
            <person name="Yadav J.S."/>
            <person name="Aerts A."/>
            <person name="Benoit I."/>
            <person name="Boyd A."/>
            <person name="Carlson A."/>
            <person name="Copeland A."/>
            <person name="Coutinho P.M."/>
            <person name="de Vries R.P."/>
            <person name="Ferreira P."/>
            <person name="Findley K."/>
            <person name="Foster B."/>
            <person name="Gaskell J."/>
            <person name="Glotzer D."/>
            <person name="Gorecki P."/>
            <person name="Heitman J."/>
            <person name="Hesse C."/>
            <person name="Hori C."/>
            <person name="Igarashi K."/>
            <person name="Jurgens J.A."/>
            <person name="Kallen N."/>
            <person name="Kersten P."/>
            <person name="Kohler A."/>
            <person name="Kuees U."/>
            <person name="Kumar T.K.A."/>
            <person name="Kuo A."/>
            <person name="LaButti K."/>
            <person name="Larrondo L.F."/>
            <person name="Lindquist E."/>
            <person name="Ling A."/>
            <person name="Lombard V."/>
            <person name="Lucas S."/>
            <person name="Lundell T."/>
            <person name="Martin R."/>
            <person name="McLaughlin D.J."/>
            <person name="Morgenstern I."/>
            <person name="Morin E."/>
            <person name="Murat C."/>
            <person name="Nagy L.G."/>
            <person name="Nolan M."/>
            <person name="Ohm R.A."/>
            <person name="Patyshakuliyeva A."/>
            <person name="Rokas A."/>
            <person name="Ruiz-Duenas F.J."/>
            <person name="Sabat G."/>
            <person name="Salamov A."/>
            <person name="Samejima M."/>
            <person name="Schmutz J."/>
            <person name="Slot J.C."/>
            <person name="St John F."/>
            <person name="Stenlid J."/>
            <person name="Sun H."/>
            <person name="Sun S."/>
            <person name="Syed K."/>
            <person name="Tsang A."/>
            <person name="Wiebenga A."/>
            <person name="Young D."/>
            <person name="Pisabarro A."/>
            <person name="Eastwood D.C."/>
            <person name="Martin F."/>
            <person name="Cullen D."/>
            <person name="Grigoriev I.V."/>
            <person name="Hibbett D.S."/>
        </authorList>
    </citation>
    <scope>NUCLEOTIDE SEQUENCE [LARGE SCALE GENOMIC DNA]</scope>
    <source>
        <strain evidence="1 2">ATCC 11539</strain>
    </source>
</reference>
<dbReference type="Proteomes" id="UP000030669">
    <property type="component" value="Unassembled WGS sequence"/>
</dbReference>
<keyword evidence="2" id="KW-1185">Reference proteome</keyword>
<name>S7PS33_GLOTA</name>
<evidence type="ECO:0000313" key="1">
    <source>
        <dbReference type="EMBL" id="EPQ50192.1"/>
    </source>
</evidence>
<dbReference type="HOGENOM" id="CLU_1402581_0_0_1"/>
<dbReference type="KEGG" id="gtr:GLOTRDRAFT_134170"/>